<dbReference type="AlphaFoldDB" id="A0AB34GCF6"/>
<sequence length="67" mass="7752">MVTVALCRRPAGHCRQLSFLLWLQCNFSLRNKIQLFSACESHHCHPDELVQPDHAEDPQPLQCRRAV</sequence>
<protein>
    <submittedName>
        <fullName evidence="1">Uncharacterized protein</fullName>
    </submittedName>
</protein>
<keyword evidence="2" id="KW-1185">Reference proteome</keyword>
<name>A0AB34GCF6_ESCRO</name>
<organism evidence="1 2">
    <name type="scientific">Eschrichtius robustus</name>
    <name type="common">California gray whale</name>
    <name type="synonym">Eschrichtius gibbosus</name>
    <dbReference type="NCBI Taxonomy" id="9764"/>
    <lineage>
        <taxon>Eukaryota</taxon>
        <taxon>Metazoa</taxon>
        <taxon>Chordata</taxon>
        <taxon>Craniata</taxon>
        <taxon>Vertebrata</taxon>
        <taxon>Euteleostomi</taxon>
        <taxon>Mammalia</taxon>
        <taxon>Eutheria</taxon>
        <taxon>Laurasiatheria</taxon>
        <taxon>Artiodactyla</taxon>
        <taxon>Whippomorpha</taxon>
        <taxon>Cetacea</taxon>
        <taxon>Mysticeti</taxon>
        <taxon>Eschrichtiidae</taxon>
        <taxon>Eschrichtius</taxon>
    </lineage>
</organism>
<reference evidence="1 2" key="1">
    <citation type="submission" date="2022-11" db="EMBL/GenBank/DDBJ databases">
        <title>Whole genome sequence of Eschrichtius robustus ER-17-0199.</title>
        <authorList>
            <person name="Bruniche-Olsen A."/>
            <person name="Black A.N."/>
            <person name="Fields C.J."/>
            <person name="Walden K."/>
            <person name="Dewoody J.A."/>
        </authorList>
    </citation>
    <scope>NUCLEOTIDE SEQUENCE [LARGE SCALE GENOMIC DNA]</scope>
    <source>
        <strain evidence="1">ER-17-0199</strain>
        <tissue evidence="1">Blubber</tissue>
    </source>
</reference>
<gene>
    <name evidence="1" type="ORF">J1605_014345</name>
</gene>
<evidence type="ECO:0000313" key="1">
    <source>
        <dbReference type="EMBL" id="KAJ8777692.1"/>
    </source>
</evidence>
<proteinExistence type="predicted"/>
<comment type="caution">
    <text evidence="1">The sequence shown here is derived from an EMBL/GenBank/DDBJ whole genome shotgun (WGS) entry which is preliminary data.</text>
</comment>
<accession>A0AB34GCF6</accession>
<dbReference type="EMBL" id="JAIQCJ010002302">
    <property type="protein sequence ID" value="KAJ8777692.1"/>
    <property type="molecule type" value="Genomic_DNA"/>
</dbReference>
<dbReference type="Proteomes" id="UP001159641">
    <property type="component" value="Unassembled WGS sequence"/>
</dbReference>
<evidence type="ECO:0000313" key="2">
    <source>
        <dbReference type="Proteomes" id="UP001159641"/>
    </source>
</evidence>